<evidence type="ECO:0000256" key="6">
    <source>
        <dbReference type="ARBA" id="ARBA00022840"/>
    </source>
</evidence>
<evidence type="ECO:0000256" key="1">
    <source>
        <dbReference type="ARBA" id="ARBA00004651"/>
    </source>
</evidence>
<dbReference type="GO" id="GO:0016887">
    <property type="term" value="F:ATP hydrolysis activity"/>
    <property type="evidence" value="ECO:0007669"/>
    <property type="project" value="InterPro"/>
</dbReference>
<dbReference type="SMART" id="SM00382">
    <property type="entry name" value="AAA"/>
    <property type="match status" value="1"/>
</dbReference>
<dbReference type="PROSITE" id="PS00211">
    <property type="entry name" value="ABC_TRANSPORTER_1"/>
    <property type="match status" value="1"/>
</dbReference>
<dbReference type="InterPro" id="IPR036640">
    <property type="entry name" value="ABC1_TM_sf"/>
</dbReference>
<evidence type="ECO:0000256" key="7">
    <source>
        <dbReference type="ARBA" id="ARBA00022989"/>
    </source>
</evidence>
<dbReference type="InterPro" id="IPR027417">
    <property type="entry name" value="P-loop_NTPase"/>
</dbReference>
<feature type="transmembrane region" description="Helical" evidence="10">
    <location>
        <begin position="355"/>
        <end position="374"/>
    </location>
</feature>
<feature type="transmembrane region" description="Helical" evidence="10">
    <location>
        <begin position="324"/>
        <end position="349"/>
    </location>
</feature>
<dbReference type="PROSITE" id="PS50990">
    <property type="entry name" value="PEPTIDASE_C39"/>
    <property type="match status" value="1"/>
</dbReference>
<evidence type="ECO:0000256" key="2">
    <source>
        <dbReference type="ARBA" id="ARBA00022448"/>
    </source>
</evidence>
<organism evidence="14 15">
    <name type="scientific">Hwanghaeella grinnelliae</name>
    <dbReference type="NCBI Taxonomy" id="2500179"/>
    <lineage>
        <taxon>Bacteria</taxon>
        <taxon>Pseudomonadati</taxon>
        <taxon>Pseudomonadota</taxon>
        <taxon>Alphaproteobacteria</taxon>
        <taxon>Rhodospirillales</taxon>
        <taxon>Rhodospirillaceae</taxon>
        <taxon>Hwanghaeella</taxon>
    </lineage>
</organism>
<dbReference type="Gene3D" id="3.40.50.300">
    <property type="entry name" value="P-loop containing nucleotide triphosphate hydrolases"/>
    <property type="match status" value="1"/>
</dbReference>
<dbReference type="OrthoDB" id="5288404at2"/>
<dbReference type="NCBIfam" id="TIGR03375">
    <property type="entry name" value="type_I_sec_LssB"/>
    <property type="match status" value="1"/>
</dbReference>
<comment type="subcellular location">
    <subcellularLocation>
        <location evidence="1">Cell membrane</location>
        <topology evidence="1">Multi-pass membrane protein</topology>
    </subcellularLocation>
</comment>
<dbReference type="InterPro" id="IPR003593">
    <property type="entry name" value="AAA+_ATPase"/>
</dbReference>
<comment type="caution">
    <text evidence="14">The sequence shown here is derived from an EMBL/GenBank/DDBJ whole genome shotgun (WGS) entry which is preliminary data.</text>
</comment>
<feature type="region of interest" description="Disordered" evidence="9">
    <location>
        <begin position="1"/>
        <end position="61"/>
    </location>
</feature>
<feature type="transmembrane region" description="Helical" evidence="10">
    <location>
        <begin position="212"/>
        <end position="231"/>
    </location>
</feature>
<dbReference type="SUPFAM" id="SSF90123">
    <property type="entry name" value="ABC transporter transmembrane region"/>
    <property type="match status" value="1"/>
</dbReference>
<dbReference type="InterPro" id="IPR039421">
    <property type="entry name" value="Type_1_exporter"/>
</dbReference>
<evidence type="ECO:0000259" key="11">
    <source>
        <dbReference type="PROSITE" id="PS50893"/>
    </source>
</evidence>
<dbReference type="Pfam" id="PF00664">
    <property type="entry name" value="ABC_membrane"/>
    <property type="match status" value="1"/>
</dbReference>
<feature type="domain" description="Peptidase C39" evidence="13">
    <location>
        <begin position="60"/>
        <end position="182"/>
    </location>
</feature>
<dbReference type="EMBL" id="SADE01000001">
    <property type="protein sequence ID" value="RVU39689.1"/>
    <property type="molecule type" value="Genomic_DNA"/>
</dbReference>
<keyword evidence="6" id="KW-0067">ATP-binding</keyword>
<keyword evidence="15" id="KW-1185">Reference proteome</keyword>
<dbReference type="GO" id="GO:0006508">
    <property type="term" value="P:proteolysis"/>
    <property type="evidence" value="ECO:0007669"/>
    <property type="project" value="InterPro"/>
</dbReference>
<dbReference type="AlphaFoldDB" id="A0A3S2VR59"/>
<evidence type="ECO:0000256" key="10">
    <source>
        <dbReference type="SAM" id="Phobius"/>
    </source>
</evidence>
<dbReference type="PANTHER" id="PTHR24221">
    <property type="entry name" value="ATP-BINDING CASSETTE SUB-FAMILY B"/>
    <property type="match status" value="1"/>
</dbReference>
<accession>A0A3S2VR59</accession>
<dbReference type="CDD" id="cd02421">
    <property type="entry name" value="Peptidase_C39_likeD"/>
    <property type="match status" value="1"/>
</dbReference>
<evidence type="ECO:0000259" key="13">
    <source>
        <dbReference type="PROSITE" id="PS50990"/>
    </source>
</evidence>
<feature type="domain" description="ABC transporter" evidence="11">
    <location>
        <begin position="530"/>
        <end position="765"/>
    </location>
</feature>
<feature type="domain" description="ABC transmembrane type-1" evidence="12">
    <location>
        <begin position="218"/>
        <end position="496"/>
    </location>
</feature>
<dbReference type="PANTHER" id="PTHR24221:SF248">
    <property type="entry name" value="ABC TRANSPORTER TRANSMEMBRANE REGION"/>
    <property type="match status" value="1"/>
</dbReference>
<feature type="transmembrane region" description="Helical" evidence="10">
    <location>
        <begin position="436"/>
        <end position="460"/>
    </location>
</feature>
<evidence type="ECO:0000256" key="3">
    <source>
        <dbReference type="ARBA" id="ARBA00022475"/>
    </source>
</evidence>
<evidence type="ECO:0000256" key="9">
    <source>
        <dbReference type="SAM" id="MobiDB-lite"/>
    </source>
</evidence>
<dbReference type="GO" id="GO:0140359">
    <property type="term" value="F:ABC-type transporter activity"/>
    <property type="evidence" value="ECO:0007669"/>
    <property type="project" value="InterPro"/>
</dbReference>
<keyword evidence="7 10" id="KW-1133">Transmembrane helix</keyword>
<gene>
    <name evidence="14" type="ORF">EOI86_00700</name>
</gene>
<evidence type="ECO:0000256" key="8">
    <source>
        <dbReference type="ARBA" id="ARBA00023136"/>
    </source>
</evidence>
<keyword evidence="3" id="KW-1003">Cell membrane</keyword>
<keyword evidence="5" id="KW-0547">Nucleotide-binding</keyword>
<dbReference type="InterPro" id="IPR005074">
    <property type="entry name" value="Peptidase_C39"/>
</dbReference>
<evidence type="ECO:0000256" key="5">
    <source>
        <dbReference type="ARBA" id="ARBA00022741"/>
    </source>
</evidence>
<dbReference type="PROSITE" id="PS50893">
    <property type="entry name" value="ABC_TRANSPORTER_2"/>
    <property type="match status" value="1"/>
</dbReference>
<reference evidence="15" key="1">
    <citation type="submission" date="2019-01" db="EMBL/GenBank/DDBJ databases">
        <title>Gri0909 isolated from a small marine red alga.</title>
        <authorList>
            <person name="Kim J."/>
            <person name="Jeong S.E."/>
            <person name="Jeon C.O."/>
        </authorList>
    </citation>
    <scope>NUCLEOTIDE SEQUENCE [LARGE SCALE GENOMIC DNA]</scope>
    <source>
        <strain evidence="15">Gri0909</strain>
    </source>
</reference>
<dbReference type="GO" id="GO:0005524">
    <property type="term" value="F:ATP binding"/>
    <property type="evidence" value="ECO:0007669"/>
    <property type="project" value="UniProtKB-KW"/>
</dbReference>
<dbReference type="Pfam" id="PF03412">
    <property type="entry name" value="Peptidase_C39"/>
    <property type="match status" value="1"/>
</dbReference>
<dbReference type="GO" id="GO:0005886">
    <property type="term" value="C:plasma membrane"/>
    <property type="evidence" value="ECO:0007669"/>
    <property type="project" value="UniProtKB-SubCell"/>
</dbReference>
<dbReference type="InterPro" id="IPR017750">
    <property type="entry name" value="ATPase_T1SS"/>
</dbReference>
<dbReference type="CDD" id="cd18587">
    <property type="entry name" value="ABC_6TM_LapB_like"/>
    <property type="match status" value="1"/>
</dbReference>
<dbReference type="InterPro" id="IPR003439">
    <property type="entry name" value="ABC_transporter-like_ATP-bd"/>
</dbReference>
<dbReference type="Pfam" id="PF00005">
    <property type="entry name" value="ABC_tran"/>
    <property type="match status" value="1"/>
</dbReference>
<evidence type="ECO:0000256" key="4">
    <source>
        <dbReference type="ARBA" id="ARBA00022692"/>
    </source>
</evidence>
<dbReference type="GO" id="GO:0008233">
    <property type="term" value="F:peptidase activity"/>
    <property type="evidence" value="ECO:0007669"/>
    <property type="project" value="InterPro"/>
</dbReference>
<evidence type="ECO:0000313" key="15">
    <source>
        <dbReference type="Proteomes" id="UP000287447"/>
    </source>
</evidence>
<name>A0A3S2VR59_9PROT</name>
<dbReference type="GO" id="GO:0034040">
    <property type="term" value="F:ATPase-coupled lipid transmembrane transporter activity"/>
    <property type="evidence" value="ECO:0007669"/>
    <property type="project" value="TreeGrafter"/>
</dbReference>
<evidence type="ECO:0000259" key="12">
    <source>
        <dbReference type="PROSITE" id="PS50929"/>
    </source>
</evidence>
<dbReference type="Proteomes" id="UP000287447">
    <property type="component" value="Unassembled WGS sequence"/>
</dbReference>
<proteinExistence type="predicted"/>
<dbReference type="Gene3D" id="3.90.70.10">
    <property type="entry name" value="Cysteine proteinases"/>
    <property type="match status" value="1"/>
</dbReference>
<dbReference type="InterPro" id="IPR011527">
    <property type="entry name" value="ABC1_TM_dom"/>
</dbReference>
<keyword evidence="4 10" id="KW-0812">Transmembrane</keyword>
<feature type="compositionally biased region" description="Basic and acidic residues" evidence="9">
    <location>
        <begin position="28"/>
        <end position="50"/>
    </location>
</feature>
<dbReference type="InterPro" id="IPR017871">
    <property type="entry name" value="ABC_transporter-like_CS"/>
</dbReference>
<feature type="compositionally biased region" description="Polar residues" evidence="9">
    <location>
        <begin position="1"/>
        <end position="12"/>
    </location>
</feature>
<dbReference type="SUPFAM" id="SSF52540">
    <property type="entry name" value="P-loop containing nucleoside triphosphate hydrolases"/>
    <property type="match status" value="1"/>
</dbReference>
<dbReference type="Gene3D" id="1.20.1560.10">
    <property type="entry name" value="ABC transporter type 1, transmembrane domain"/>
    <property type="match status" value="1"/>
</dbReference>
<protein>
    <submittedName>
        <fullName evidence="14">Type I secretion system permease/ATPase</fullName>
    </submittedName>
</protein>
<sequence>MLSNAGAGTQTKDPIAARKVEPPPVPVEEERRDGGDRRHEERAGADRRGLADNWSVRPSRQNNDDPLLGCLTILCTLLDRPISSDALTAGLPLDDGHLTPDLFQRAAERAGIASRLVKRKLEDISQMSLPCVVLLQGKRAAVITKIKGREKVTIVLPEMGAGAREIPFSELHQEYDGYTIFARPEFQFDTRAVDLHQKNPKGWFWGTIMSSWTLYVEVMIAAMLINLFAIASPLFTMNVYDRVVPNFAEETLWVLAFGVTTVFVFDFILKLLRAYLVDSAGKAADTKIAARLFQQMLGMKMAHRPPSAGALANQMREFESIREFFTSSTLVALIDLPFIFMFVAIIYVIGGPVAIVPAVMVAIVIPIGMLMQIPMKKIVQETFREAQQKHAILIEAISGIETIKSTASEGRMQRSWELFVNRTARSAMRATRWSQIAMNFSGFAMQMVTVLVIIVGVYLIQEGEMTVGALVACTILSGRAMAPLGQIAAIATRFHQARNSLSALDGMMQTPVERPEGRSFVNRQKFSGQIEFKDVGFSYPEAKTSALQKVSFKIEAGEKVGIIGRIGSGKSTVERLIMGLYDPTEGSVLVDGTDTRQIDPADLRRSIGVVPQDNYLFFGTVKENIALGAPFADDEMILRAARISGVDEFTSRHPLGLDMPVGERGQSLSGGQRQAISIARALLLNPPIMMLDEPTSSMDNTTEGRFKQRMQSMLAGKTLVLVTHRGSLLTLVDRLIVMDGGLLVADGPKDQVMEALASGRIQTAKT</sequence>
<dbReference type="PROSITE" id="PS50929">
    <property type="entry name" value="ABC_TM1F"/>
    <property type="match status" value="1"/>
</dbReference>
<feature type="transmembrane region" description="Helical" evidence="10">
    <location>
        <begin position="251"/>
        <end position="272"/>
    </location>
</feature>
<dbReference type="CDD" id="cd03245">
    <property type="entry name" value="ABCC_bacteriocin_exporters"/>
    <property type="match status" value="1"/>
</dbReference>
<keyword evidence="2" id="KW-0813">Transport</keyword>
<keyword evidence="8 10" id="KW-0472">Membrane</keyword>
<dbReference type="FunFam" id="3.40.50.300:FF:000299">
    <property type="entry name" value="ABC transporter ATP-binding protein/permease"/>
    <property type="match status" value="1"/>
</dbReference>
<evidence type="ECO:0000313" key="14">
    <source>
        <dbReference type="EMBL" id="RVU39689.1"/>
    </source>
</evidence>